<dbReference type="InterPro" id="IPR058532">
    <property type="entry name" value="YjbR/MT2646/Rv2570-like"/>
</dbReference>
<protein>
    <submittedName>
        <fullName evidence="1">MmcQ-like protein</fullName>
    </submittedName>
</protein>
<name>A0A2L0UD26_9MICC</name>
<dbReference type="RefSeq" id="WP_208741117.1">
    <property type="nucleotide sequence ID" value="NZ_CP024915.1"/>
</dbReference>
<dbReference type="Proteomes" id="UP000239187">
    <property type="component" value="Chromosome"/>
</dbReference>
<dbReference type="InterPro" id="IPR038056">
    <property type="entry name" value="YjbR-like_sf"/>
</dbReference>
<reference evidence="1 2" key="1">
    <citation type="submission" date="2017-11" db="EMBL/GenBank/DDBJ databases">
        <title>Draft genome of Arthrobacter agilis strain UMCV2, a plant growth-promoting rhizobacterium and biocontrol capacity of phytopathogenic fungi.</title>
        <authorList>
            <person name="Martinez-Camara R."/>
            <person name="Santoyo G."/>
            <person name="Moreno-Hagelsieb G."/>
            <person name="Valencia-Cantero E."/>
        </authorList>
    </citation>
    <scope>NUCLEOTIDE SEQUENCE [LARGE SCALE GENOMIC DNA]</scope>
    <source>
        <strain evidence="1 2">UMCV2</strain>
    </source>
</reference>
<dbReference type="PANTHER" id="PTHR35145:SF1">
    <property type="entry name" value="CYTOPLASMIC PROTEIN"/>
    <property type="match status" value="1"/>
</dbReference>
<dbReference type="Pfam" id="PF04237">
    <property type="entry name" value="YjbR"/>
    <property type="match status" value="1"/>
</dbReference>
<dbReference type="EMBL" id="CP024915">
    <property type="protein sequence ID" value="AUZ87151.1"/>
    <property type="molecule type" value="Genomic_DNA"/>
</dbReference>
<sequence>MDLDRLRSSCLSFPGAYEDYPFGPEVAVFRVRVPTAPPRPGKIFALVPVDRAPSSISLKCDPALAVQLRAAHPGITGAWHLDKKHWNGVRLDGDLPAGTVRDMIEDSYDLVVASLPAAARAALGWAPGAPEGS</sequence>
<organism evidence="1 2">
    <name type="scientific">Arthrobacter agilis</name>
    <dbReference type="NCBI Taxonomy" id="37921"/>
    <lineage>
        <taxon>Bacteria</taxon>
        <taxon>Bacillati</taxon>
        <taxon>Actinomycetota</taxon>
        <taxon>Actinomycetes</taxon>
        <taxon>Micrococcales</taxon>
        <taxon>Micrococcaceae</taxon>
        <taxon>Arthrobacter</taxon>
    </lineage>
</organism>
<accession>A0A2L0UD26</accession>
<gene>
    <name evidence="1" type="ORF">CVO76_05520</name>
</gene>
<dbReference type="InterPro" id="IPR007351">
    <property type="entry name" value="YjbR"/>
</dbReference>
<dbReference type="SUPFAM" id="SSF142906">
    <property type="entry name" value="YjbR-like"/>
    <property type="match status" value="1"/>
</dbReference>
<dbReference type="AlphaFoldDB" id="A0A2L0UD26"/>
<evidence type="ECO:0000313" key="2">
    <source>
        <dbReference type="Proteomes" id="UP000239187"/>
    </source>
</evidence>
<dbReference type="Gene3D" id="3.90.1150.30">
    <property type="match status" value="1"/>
</dbReference>
<evidence type="ECO:0000313" key="1">
    <source>
        <dbReference type="EMBL" id="AUZ87151.1"/>
    </source>
</evidence>
<proteinExistence type="predicted"/>
<dbReference type="PANTHER" id="PTHR35145">
    <property type="entry name" value="CYTOPLASMIC PROTEIN-RELATED"/>
    <property type="match status" value="1"/>
</dbReference>